<reference evidence="1 2" key="1">
    <citation type="submission" date="2016-02" db="EMBL/GenBank/DDBJ databases">
        <title>Draft genome sequence for Clostridium paradoxum JW-YL-7.</title>
        <authorList>
            <person name="Utturkar S.M."/>
            <person name="Lancaster A."/>
            <person name="Poole F.L."/>
            <person name="Adams M.W."/>
            <person name="Brown S.D."/>
        </authorList>
    </citation>
    <scope>NUCLEOTIDE SEQUENCE [LARGE SCALE GENOMIC DNA]</scope>
    <source>
        <strain evidence="1 2">JW-YL-7</strain>
    </source>
</reference>
<sequence>MREELIEKLKKIIKNMDEDTIKEVLNYAKYLIVKDKNK</sequence>
<dbReference type="AlphaFoldDB" id="A0A150FPF1"/>
<name>A0A150FPF1_CLOPD</name>
<accession>A0A150FPF1</accession>
<evidence type="ECO:0000313" key="2">
    <source>
        <dbReference type="Proteomes" id="UP000092605"/>
    </source>
</evidence>
<dbReference type="STRING" id="1121328.JWYL7_0542"/>
<organism evidence="1 2">
    <name type="scientific">Alkalithermobacter thermoalcaliphilus JW-YL-7 = DSM 7308</name>
    <dbReference type="NCBI Taxonomy" id="1121328"/>
    <lineage>
        <taxon>Bacteria</taxon>
        <taxon>Bacillati</taxon>
        <taxon>Bacillota</taxon>
        <taxon>Clostridia</taxon>
        <taxon>Peptostreptococcales</taxon>
        <taxon>Tepidibacteraceae</taxon>
        <taxon>Alkalithermobacter</taxon>
    </lineage>
</organism>
<gene>
    <name evidence="1" type="ORF">JWYL7_0542</name>
</gene>
<evidence type="ECO:0000313" key="1">
    <source>
        <dbReference type="EMBL" id="KXZ39467.1"/>
    </source>
</evidence>
<dbReference type="Proteomes" id="UP000092605">
    <property type="component" value="Unassembled WGS sequence"/>
</dbReference>
<protein>
    <submittedName>
        <fullName evidence="1">Uncharacterized protein</fullName>
    </submittedName>
</protein>
<dbReference type="PATRIC" id="fig|1121328.3.peg.542"/>
<comment type="caution">
    <text evidence="1">The sequence shown here is derived from an EMBL/GenBank/DDBJ whole genome shotgun (WGS) entry which is preliminary data.</text>
</comment>
<proteinExistence type="predicted"/>
<dbReference type="EMBL" id="LSFY01000001">
    <property type="protein sequence ID" value="KXZ39467.1"/>
    <property type="molecule type" value="Genomic_DNA"/>
</dbReference>